<feature type="compositionally biased region" description="Polar residues" evidence="1">
    <location>
        <begin position="61"/>
        <end position="78"/>
    </location>
</feature>
<dbReference type="RefSeq" id="XP_018089034.1">
    <property type="nucleotide sequence ID" value="XM_018233545.2"/>
</dbReference>
<evidence type="ECO:0000256" key="1">
    <source>
        <dbReference type="SAM" id="MobiDB-lite"/>
    </source>
</evidence>
<organism evidence="2 3">
    <name type="scientific">Xenopus laevis</name>
    <name type="common">African clawed frog</name>
    <dbReference type="NCBI Taxonomy" id="8355"/>
    <lineage>
        <taxon>Eukaryota</taxon>
        <taxon>Metazoa</taxon>
        <taxon>Chordata</taxon>
        <taxon>Craniata</taxon>
        <taxon>Vertebrata</taxon>
        <taxon>Euteleostomi</taxon>
        <taxon>Amphibia</taxon>
        <taxon>Batrachia</taxon>
        <taxon>Anura</taxon>
        <taxon>Pipoidea</taxon>
        <taxon>Pipidae</taxon>
        <taxon>Xenopodinae</taxon>
        <taxon>Xenopus</taxon>
        <taxon>Xenopus</taxon>
    </lineage>
</organism>
<keyword evidence="2" id="KW-1185">Reference proteome</keyword>
<evidence type="ECO:0000313" key="2">
    <source>
        <dbReference type="Proteomes" id="UP000186698"/>
    </source>
</evidence>
<evidence type="ECO:0000313" key="3">
    <source>
        <dbReference type="RefSeq" id="XP_018089034.1"/>
    </source>
</evidence>
<proteinExistence type="predicted"/>
<reference evidence="3" key="1">
    <citation type="submission" date="2025-08" db="UniProtKB">
        <authorList>
            <consortium name="RefSeq"/>
        </authorList>
    </citation>
    <scope>IDENTIFICATION</scope>
    <source>
        <strain evidence="3">J_2021</strain>
        <tissue evidence="3">Erythrocytes</tissue>
    </source>
</reference>
<protein>
    <submittedName>
        <fullName evidence="3">Uncharacterized protein LOC108700400</fullName>
    </submittedName>
</protein>
<dbReference type="AlphaFoldDB" id="A0A8J0TPM7"/>
<dbReference type="GeneID" id="108700400"/>
<name>A0A8J0TPM7_XENLA</name>
<gene>
    <name evidence="3" type="primary">LOC108700400</name>
</gene>
<dbReference type="KEGG" id="xla:108700400"/>
<dbReference type="OrthoDB" id="9904404at2759"/>
<accession>A0A8J0TPM7</accession>
<sequence>MAAERTPGRRKQCIFRKAFQRFPFGKCERKSRSNSSYDVFNINPLPPTVEKWSPKDKGLSSAGQSQHFALDGTNSNLNGPVLPKLEPDQEMKHVILMDNSRFHMGHIPIPVPSSQLHLNQLHHLPNVPTDPLQGTLSTQDLDSHYPNGFLPHHLTHLNEIRPPSPTDCSMEMEVEIDPETGERAME</sequence>
<feature type="region of interest" description="Disordered" evidence="1">
    <location>
        <begin position="50"/>
        <end position="78"/>
    </location>
</feature>
<dbReference type="Proteomes" id="UP000186698">
    <property type="component" value="Chromosome 8S"/>
</dbReference>